<evidence type="ECO:0000256" key="1">
    <source>
        <dbReference type="SAM" id="MobiDB-lite"/>
    </source>
</evidence>
<dbReference type="Proteomes" id="UP000814243">
    <property type="component" value="Unassembled WGS sequence"/>
</dbReference>
<proteinExistence type="predicted"/>
<evidence type="ECO:0000313" key="3">
    <source>
        <dbReference type="Proteomes" id="UP000814243"/>
    </source>
</evidence>
<reference evidence="2" key="1">
    <citation type="journal article" date="2021" name="G3 (Bethesda)">
        <title>Genome and transcriptome analysis of the beet armyworm Spodoptera exigua reveals targets for pest control. .</title>
        <authorList>
            <person name="Simon S."/>
            <person name="Breeschoten T."/>
            <person name="Jansen H.J."/>
            <person name="Dirks R.P."/>
            <person name="Schranz M.E."/>
            <person name="Ros V.I.D."/>
        </authorList>
    </citation>
    <scope>NUCLEOTIDE SEQUENCE</scope>
    <source>
        <strain evidence="2">TB_SE_WUR_2020</strain>
    </source>
</reference>
<evidence type="ECO:0000313" key="2">
    <source>
        <dbReference type="EMBL" id="KAH9636620.1"/>
    </source>
</evidence>
<gene>
    <name evidence="2" type="ORF">HF086_003438</name>
</gene>
<name>A0A922SGA5_SPOEX</name>
<feature type="region of interest" description="Disordered" evidence="1">
    <location>
        <begin position="40"/>
        <end position="142"/>
    </location>
</feature>
<organism evidence="2 3">
    <name type="scientific">Spodoptera exigua</name>
    <name type="common">Beet armyworm</name>
    <name type="synonym">Noctua fulgens</name>
    <dbReference type="NCBI Taxonomy" id="7107"/>
    <lineage>
        <taxon>Eukaryota</taxon>
        <taxon>Metazoa</taxon>
        <taxon>Ecdysozoa</taxon>
        <taxon>Arthropoda</taxon>
        <taxon>Hexapoda</taxon>
        <taxon>Insecta</taxon>
        <taxon>Pterygota</taxon>
        <taxon>Neoptera</taxon>
        <taxon>Endopterygota</taxon>
        <taxon>Lepidoptera</taxon>
        <taxon>Glossata</taxon>
        <taxon>Ditrysia</taxon>
        <taxon>Noctuoidea</taxon>
        <taxon>Noctuidae</taxon>
        <taxon>Amphipyrinae</taxon>
        <taxon>Spodoptera</taxon>
    </lineage>
</organism>
<comment type="caution">
    <text evidence="2">The sequence shown here is derived from an EMBL/GenBank/DDBJ whole genome shotgun (WGS) entry which is preliminary data.</text>
</comment>
<sequence>MKIKLVKLNERAGAKNKINRVNHTSSMYRNIVLAASWTPSNTQTNKIEVLPTTDAKTSKKTTEQDQKPTCTATKSNKTPETIEKGQKETNEKRSNSSKHIKKAGNNDKQINKTKQQNERPRNTEITKTGYILGQHDDWADYA</sequence>
<feature type="compositionally biased region" description="Basic and acidic residues" evidence="1">
    <location>
        <begin position="115"/>
        <end position="124"/>
    </location>
</feature>
<dbReference type="EMBL" id="JACEFF010000488">
    <property type="protein sequence ID" value="KAH9636620.1"/>
    <property type="molecule type" value="Genomic_DNA"/>
</dbReference>
<feature type="compositionally biased region" description="Polar residues" evidence="1">
    <location>
        <begin position="67"/>
        <end position="79"/>
    </location>
</feature>
<dbReference type="AlphaFoldDB" id="A0A922SGA5"/>
<feature type="compositionally biased region" description="Basic and acidic residues" evidence="1">
    <location>
        <begin position="80"/>
        <end position="94"/>
    </location>
</feature>
<feature type="compositionally biased region" description="Basic and acidic residues" evidence="1">
    <location>
        <begin position="56"/>
        <end position="66"/>
    </location>
</feature>
<accession>A0A922SGA5</accession>
<protein>
    <submittedName>
        <fullName evidence="2">Uncharacterized protein</fullName>
    </submittedName>
</protein>